<comment type="caution">
    <text evidence="3">The sequence shown here is derived from an EMBL/GenBank/DDBJ whole genome shotgun (WGS) entry which is preliminary data.</text>
</comment>
<feature type="coiled-coil region" evidence="1">
    <location>
        <begin position="93"/>
        <end position="120"/>
    </location>
</feature>
<organism evidence="3 4">
    <name type="scientific">Heracleum sosnowskyi</name>
    <dbReference type="NCBI Taxonomy" id="360622"/>
    <lineage>
        <taxon>Eukaryota</taxon>
        <taxon>Viridiplantae</taxon>
        <taxon>Streptophyta</taxon>
        <taxon>Embryophyta</taxon>
        <taxon>Tracheophyta</taxon>
        <taxon>Spermatophyta</taxon>
        <taxon>Magnoliopsida</taxon>
        <taxon>eudicotyledons</taxon>
        <taxon>Gunneridae</taxon>
        <taxon>Pentapetalae</taxon>
        <taxon>asterids</taxon>
        <taxon>campanulids</taxon>
        <taxon>Apiales</taxon>
        <taxon>Apiaceae</taxon>
        <taxon>Apioideae</taxon>
        <taxon>apioid superclade</taxon>
        <taxon>Tordylieae</taxon>
        <taxon>Tordyliinae</taxon>
        <taxon>Heracleum</taxon>
    </lineage>
</organism>
<feature type="compositionally biased region" description="Acidic residues" evidence="2">
    <location>
        <begin position="34"/>
        <end position="55"/>
    </location>
</feature>
<gene>
    <name evidence="3" type="ORF">POM88_051044</name>
</gene>
<reference evidence="3" key="1">
    <citation type="submission" date="2023-02" db="EMBL/GenBank/DDBJ databases">
        <title>Genome of toxic invasive species Heracleum sosnowskyi carries increased number of genes despite the absence of recent whole-genome duplications.</title>
        <authorList>
            <person name="Schelkunov M."/>
            <person name="Shtratnikova V."/>
            <person name="Makarenko M."/>
            <person name="Klepikova A."/>
            <person name="Omelchenko D."/>
            <person name="Novikova G."/>
            <person name="Obukhova E."/>
            <person name="Bogdanov V."/>
            <person name="Penin A."/>
            <person name="Logacheva M."/>
        </authorList>
    </citation>
    <scope>NUCLEOTIDE SEQUENCE</scope>
    <source>
        <strain evidence="3">Hsosn_3</strain>
        <tissue evidence="3">Leaf</tissue>
    </source>
</reference>
<evidence type="ECO:0000313" key="4">
    <source>
        <dbReference type="Proteomes" id="UP001237642"/>
    </source>
</evidence>
<name>A0AAD8GZV9_9APIA</name>
<reference evidence="3" key="2">
    <citation type="submission" date="2023-05" db="EMBL/GenBank/DDBJ databases">
        <authorList>
            <person name="Schelkunov M.I."/>
        </authorList>
    </citation>
    <scope>NUCLEOTIDE SEQUENCE</scope>
    <source>
        <strain evidence="3">Hsosn_3</strain>
        <tissue evidence="3">Leaf</tissue>
    </source>
</reference>
<proteinExistence type="predicted"/>
<evidence type="ECO:0000256" key="2">
    <source>
        <dbReference type="SAM" id="MobiDB-lite"/>
    </source>
</evidence>
<feature type="compositionally biased region" description="Basic and acidic residues" evidence="2">
    <location>
        <begin position="23"/>
        <end position="33"/>
    </location>
</feature>
<dbReference type="Proteomes" id="UP001237642">
    <property type="component" value="Unassembled WGS sequence"/>
</dbReference>
<feature type="compositionally biased region" description="Polar residues" evidence="2">
    <location>
        <begin position="10"/>
        <end position="22"/>
    </location>
</feature>
<keyword evidence="4" id="KW-1185">Reference proteome</keyword>
<sequence>MSHVAKEDNVSASLSADANHATTDNKKQEKDDGKDGDEEYISDDEIYDSDNYDMDNSEKGNEMTKKHWLGMGNAELFKYFSAYQDQKEMDKFTDGSDKLLEELEERKAELKRQALQGGCKAGGVVQCKASAVLNEGKS</sequence>
<evidence type="ECO:0000313" key="3">
    <source>
        <dbReference type="EMBL" id="KAK1357788.1"/>
    </source>
</evidence>
<keyword evidence="1" id="KW-0175">Coiled coil</keyword>
<evidence type="ECO:0000256" key="1">
    <source>
        <dbReference type="SAM" id="Coils"/>
    </source>
</evidence>
<feature type="region of interest" description="Disordered" evidence="2">
    <location>
        <begin position="1"/>
        <end position="60"/>
    </location>
</feature>
<accession>A0AAD8GZV9</accession>
<protein>
    <submittedName>
        <fullName evidence="3">Uncharacterized protein</fullName>
    </submittedName>
</protein>
<dbReference type="AlphaFoldDB" id="A0AAD8GZV9"/>
<dbReference type="EMBL" id="JAUIZM010000011">
    <property type="protein sequence ID" value="KAK1357788.1"/>
    <property type="molecule type" value="Genomic_DNA"/>
</dbReference>